<comment type="caution">
    <text evidence="2">The sequence shown here is derived from an EMBL/GenBank/DDBJ whole genome shotgun (WGS) entry which is preliminary data.</text>
</comment>
<dbReference type="Proteomes" id="UP000288669">
    <property type="component" value="Unassembled WGS sequence"/>
</dbReference>
<dbReference type="SUPFAM" id="SSF54909">
    <property type="entry name" value="Dimeric alpha+beta barrel"/>
    <property type="match status" value="1"/>
</dbReference>
<feature type="domain" description="ABM" evidence="1">
    <location>
        <begin position="2"/>
        <end position="93"/>
    </location>
</feature>
<dbReference type="InterPro" id="IPR007138">
    <property type="entry name" value="ABM_dom"/>
</dbReference>
<evidence type="ECO:0000313" key="2">
    <source>
        <dbReference type="EMBL" id="RSU06178.1"/>
    </source>
</evidence>
<dbReference type="InterPro" id="IPR050744">
    <property type="entry name" value="AI-2_Isomerase_LsrG"/>
</dbReference>
<dbReference type="Gene3D" id="3.30.70.100">
    <property type="match status" value="1"/>
</dbReference>
<protein>
    <recommendedName>
        <fullName evidence="1">ABM domain-containing protein</fullName>
    </recommendedName>
</protein>
<dbReference type="RefSeq" id="WP_126826555.1">
    <property type="nucleotide sequence ID" value="NZ_JBHLWU010000003.1"/>
</dbReference>
<proteinExistence type="predicted"/>
<gene>
    <name evidence="2" type="ORF">CBF30_10705</name>
</gene>
<keyword evidence="3" id="KW-1185">Reference proteome</keyword>
<dbReference type="OrthoDB" id="287932at2"/>
<dbReference type="InterPro" id="IPR011008">
    <property type="entry name" value="Dimeric_a/b-barrel"/>
</dbReference>
<name>A0A430AF27_9ENTE</name>
<dbReference type="PANTHER" id="PTHR33336">
    <property type="entry name" value="QUINOL MONOOXYGENASE YGIN-RELATED"/>
    <property type="match status" value="1"/>
</dbReference>
<dbReference type="Pfam" id="PF03992">
    <property type="entry name" value="ABM"/>
    <property type="match status" value="1"/>
</dbReference>
<evidence type="ECO:0000313" key="3">
    <source>
        <dbReference type="Proteomes" id="UP000288669"/>
    </source>
</evidence>
<organism evidence="2 3">
    <name type="scientific">Vagococcus entomophilus</name>
    <dbReference type="NCBI Taxonomy" id="1160095"/>
    <lineage>
        <taxon>Bacteria</taxon>
        <taxon>Bacillati</taxon>
        <taxon>Bacillota</taxon>
        <taxon>Bacilli</taxon>
        <taxon>Lactobacillales</taxon>
        <taxon>Enterococcaceae</taxon>
        <taxon>Vagococcus</taxon>
    </lineage>
</organism>
<dbReference type="AlphaFoldDB" id="A0A430AF27"/>
<evidence type="ECO:0000259" key="1">
    <source>
        <dbReference type="PROSITE" id="PS51725"/>
    </source>
</evidence>
<sequence length="93" mass="10830">MITLNVYLDVLPEKKESYLQFVKSLVHASKQEQGCLFYAHYASVHEENQFLIVENWADQAALNRHNRTMHLQKFVAEIPQYLATECTIKTSES</sequence>
<accession>A0A430AF27</accession>
<dbReference type="PROSITE" id="PS51725">
    <property type="entry name" value="ABM"/>
    <property type="match status" value="1"/>
</dbReference>
<dbReference type="EMBL" id="NGJZ01000004">
    <property type="protein sequence ID" value="RSU06178.1"/>
    <property type="molecule type" value="Genomic_DNA"/>
</dbReference>
<dbReference type="GO" id="GO:0003824">
    <property type="term" value="F:catalytic activity"/>
    <property type="evidence" value="ECO:0007669"/>
    <property type="project" value="TreeGrafter"/>
</dbReference>
<dbReference type="PANTHER" id="PTHR33336:SF3">
    <property type="entry name" value="ABM DOMAIN-CONTAINING PROTEIN"/>
    <property type="match status" value="1"/>
</dbReference>
<reference evidence="2 3" key="1">
    <citation type="submission" date="2017-05" db="EMBL/GenBank/DDBJ databases">
        <title>Vagococcus spp. assemblies.</title>
        <authorList>
            <person name="Gulvik C.A."/>
        </authorList>
    </citation>
    <scope>NUCLEOTIDE SEQUENCE [LARGE SCALE GENOMIC DNA]</scope>
    <source>
        <strain evidence="2 3">DSM 24756</strain>
    </source>
</reference>